<dbReference type="PANTHER" id="PTHR23022:SF135">
    <property type="entry name" value="SI:DKEY-77F5.3"/>
    <property type="match status" value="1"/>
</dbReference>
<dbReference type="InterPro" id="IPR036397">
    <property type="entry name" value="RNaseH_sf"/>
</dbReference>
<protein>
    <submittedName>
        <fullName evidence="3">Transposase</fullName>
    </submittedName>
</protein>
<dbReference type="InterPro" id="IPR002492">
    <property type="entry name" value="Transposase_Tc1-like"/>
</dbReference>
<dbReference type="Pfam" id="PF13358">
    <property type="entry name" value="DDE_3"/>
    <property type="match status" value="1"/>
</dbReference>
<proteinExistence type="predicted"/>
<sequence>MRQFGTKIGANQRPGAELSSEARAAIIFARECGVSPTKIASDIGVARSTIYKTIERFQQQHNTKSRPRSGTPRTFDLSKFKYTVLLARREPWKSLSELSATTPGHPSRSTIKRFLRHKSLRRFRARRCIPISEVVARKRKKFCRTWRREALNSRLEDFIFSDECSVQRIPNLNGQYVTRLEGEAYRRGLVLVKPHVKDISQMVWAGIWLGGRTNLMIMERDFSENQNGGYTTQSYIDVLEKGFIQHYEPGIIFQQDNAKIHRSYRAQEWFERHGIEVLDWPAHSPDLSPIEPVWRMLKRKLYELYPNLLNCGTSDADWKLFKKAIIEAWDALDQNKIDSLIRSTHARVLACQRAYGFYTRL</sequence>
<dbReference type="PANTHER" id="PTHR23022">
    <property type="entry name" value="TRANSPOSABLE ELEMENT-RELATED"/>
    <property type="match status" value="1"/>
</dbReference>
<dbReference type="GO" id="GO:0015074">
    <property type="term" value="P:DNA integration"/>
    <property type="evidence" value="ECO:0007669"/>
    <property type="project" value="InterPro"/>
</dbReference>
<reference evidence="3" key="2">
    <citation type="journal article" date="2023" name="IMA Fungus">
        <title>Comparative genomic study of the Penicillium genus elucidates a diverse pangenome and 15 lateral gene transfer events.</title>
        <authorList>
            <person name="Petersen C."/>
            <person name="Sorensen T."/>
            <person name="Nielsen M.R."/>
            <person name="Sondergaard T.E."/>
            <person name="Sorensen J.L."/>
            <person name="Fitzpatrick D.A."/>
            <person name="Frisvad J.C."/>
            <person name="Nielsen K.L."/>
        </authorList>
    </citation>
    <scope>NUCLEOTIDE SEQUENCE</scope>
    <source>
        <strain evidence="3">IBT 29677</strain>
    </source>
</reference>
<comment type="caution">
    <text evidence="3">The sequence shown here is derived from an EMBL/GenBank/DDBJ whole genome shotgun (WGS) entry which is preliminary data.</text>
</comment>
<organism evidence="3 4">
    <name type="scientific">Penicillium cosmopolitanum</name>
    <dbReference type="NCBI Taxonomy" id="1131564"/>
    <lineage>
        <taxon>Eukaryota</taxon>
        <taxon>Fungi</taxon>
        <taxon>Dikarya</taxon>
        <taxon>Ascomycota</taxon>
        <taxon>Pezizomycotina</taxon>
        <taxon>Eurotiomycetes</taxon>
        <taxon>Eurotiomycetidae</taxon>
        <taxon>Eurotiales</taxon>
        <taxon>Aspergillaceae</taxon>
        <taxon>Penicillium</taxon>
    </lineage>
</organism>
<dbReference type="GeneID" id="81375096"/>
<dbReference type="RefSeq" id="XP_056482146.1">
    <property type="nucleotide sequence ID" value="XM_056636116.1"/>
</dbReference>
<dbReference type="InterPro" id="IPR036388">
    <property type="entry name" value="WH-like_DNA-bd_sf"/>
</dbReference>
<keyword evidence="4" id="KW-1185">Reference proteome</keyword>
<dbReference type="OrthoDB" id="5151590at2759"/>
<dbReference type="GO" id="GO:0003677">
    <property type="term" value="F:DNA binding"/>
    <property type="evidence" value="ECO:0007669"/>
    <property type="project" value="InterPro"/>
</dbReference>
<dbReference type="Gene3D" id="3.30.420.10">
    <property type="entry name" value="Ribonuclease H-like superfamily/Ribonuclease H"/>
    <property type="match status" value="1"/>
</dbReference>
<feature type="domain" description="Tc1-like transposase DDE" evidence="2">
    <location>
        <begin position="225"/>
        <end position="301"/>
    </location>
</feature>
<reference evidence="3" key="1">
    <citation type="submission" date="2022-12" db="EMBL/GenBank/DDBJ databases">
        <authorList>
            <person name="Petersen C."/>
        </authorList>
    </citation>
    <scope>NUCLEOTIDE SEQUENCE</scope>
    <source>
        <strain evidence="3">IBT 29677</strain>
    </source>
</reference>
<dbReference type="SUPFAM" id="SSF46689">
    <property type="entry name" value="Homeodomain-like"/>
    <property type="match status" value="1"/>
</dbReference>
<dbReference type="EMBL" id="JAPZBU010000011">
    <property type="protein sequence ID" value="KAJ5378360.1"/>
    <property type="molecule type" value="Genomic_DNA"/>
</dbReference>
<evidence type="ECO:0000313" key="4">
    <source>
        <dbReference type="Proteomes" id="UP001147747"/>
    </source>
</evidence>
<dbReference type="Pfam" id="PF01498">
    <property type="entry name" value="HTH_Tnp_Tc3_2"/>
    <property type="match status" value="1"/>
</dbReference>
<dbReference type="Pfam" id="PF13551">
    <property type="entry name" value="HTH_29"/>
    <property type="match status" value="1"/>
</dbReference>
<dbReference type="Proteomes" id="UP001147747">
    <property type="component" value="Unassembled WGS sequence"/>
</dbReference>
<dbReference type="AlphaFoldDB" id="A0A9W9SI03"/>
<gene>
    <name evidence="3" type="ORF">N7509_011479</name>
</gene>
<dbReference type="GO" id="GO:0006313">
    <property type="term" value="P:DNA transposition"/>
    <property type="evidence" value="ECO:0007669"/>
    <property type="project" value="InterPro"/>
</dbReference>
<evidence type="ECO:0000313" key="3">
    <source>
        <dbReference type="EMBL" id="KAJ5378360.1"/>
    </source>
</evidence>
<accession>A0A9W9SI03</accession>
<dbReference type="Gene3D" id="1.10.10.10">
    <property type="entry name" value="Winged helix-like DNA-binding domain superfamily/Winged helix DNA-binding domain"/>
    <property type="match status" value="1"/>
</dbReference>
<evidence type="ECO:0000259" key="2">
    <source>
        <dbReference type="Pfam" id="PF13358"/>
    </source>
</evidence>
<dbReference type="InterPro" id="IPR038717">
    <property type="entry name" value="Tc1-like_DDE_dom"/>
</dbReference>
<name>A0A9W9SI03_9EURO</name>
<dbReference type="InterPro" id="IPR052338">
    <property type="entry name" value="Transposase_5"/>
</dbReference>
<dbReference type="InterPro" id="IPR009057">
    <property type="entry name" value="Homeodomain-like_sf"/>
</dbReference>
<evidence type="ECO:0000259" key="1">
    <source>
        <dbReference type="Pfam" id="PF01498"/>
    </source>
</evidence>
<feature type="domain" description="Transposase Tc1-like" evidence="1">
    <location>
        <begin position="84"/>
        <end position="147"/>
    </location>
</feature>